<keyword evidence="2" id="KW-1185">Reference proteome</keyword>
<evidence type="ECO:0000313" key="2">
    <source>
        <dbReference type="Proteomes" id="UP001335910"/>
    </source>
</evidence>
<protein>
    <submittedName>
        <fullName evidence="1">Uncharacterized protein</fullName>
    </submittedName>
</protein>
<reference evidence="1 2" key="1">
    <citation type="submission" date="2023-10" db="EMBL/GenBank/DDBJ databases">
        <title>Wastewater isolates of ESBL- and carbapenemase-producing Gram-negative bacteria from New Zealand.</title>
        <authorList>
            <person name="Straub C."/>
            <person name="Weaver L."/>
            <person name="Cornelius A."/>
            <person name="Mcgill E."/>
            <person name="Dyet K."/>
            <person name="White L."/>
            <person name="Pattis I."/>
        </authorList>
    </citation>
    <scope>NUCLEOTIDE SEQUENCE [LARGE SCALE GENOMIC DNA]</scope>
    <source>
        <strain evidence="1 2">ESBL35</strain>
    </source>
</reference>
<dbReference type="Proteomes" id="UP001335910">
    <property type="component" value="Unassembled WGS sequence"/>
</dbReference>
<organism evidence="1 2">
    <name type="scientific">Lelliottia amnigena</name>
    <name type="common">Enterobacter amnigenus</name>
    <dbReference type="NCBI Taxonomy" id="61646"/>
    <lineage>
        <taxon>Bacteria</taxon>
        <taxon>Pseudomonadati</taxon>
        <taxon>Pseudomonadota</taxon>
        <taxon>Gammaproteobacteria</taxon>
        <taxon>Enterobacterales</taxon>
        <taxon>Enterobacteriaceae</taxon>
        <taxon>Lelliottia</taxon>
    </lineage>
</organism>
<name>A0ABU7UAT3_LELAM</name>
<proteinExistence type="predicted"/>
<dbReference type="RefSeq" id="WP_331389184.1">
    <property type="nucleotide sequence ID" value="NZ_JAZKLB010000001.1"/>
</dbReference>
<comment type="caution">
    <text evidence="1">The sequence shown here is derived from an EMBL/GenBank/DDBJ whole genome shotgun (WGS) entry which is preliminary data.</text>
</comment>
<dbReference type="EMBL" id="JAZKLI010000001">
    <property type="protein sequence ID" value="MEE9683336.1"/>
    <property type="molecule type" value="Genomic_DNA"/>
</dbReference>
<accession>A0ABU7UAT3</accession>
<sequence>MNPHDRLRIVLAEARQLWWAFAYVMQAHENHYIKRAGVAGIRARATGFNGGNPAQSPARCQLQSVRAMNNWQKESASQNAAEAL</sequence>
<evidence type="ECO:0000313" key="1">
    <source>
        <dbReference type="EMBL" id="MEE9683336.1"/>
    </source>
</evidence>
<gene>
    <name evidence="1" type="ORF">V4839_07525</name>
</gene>